<keyword evidence="3 11" id="KW-0645">Protease</keyword>
<evidence type="ECO:0000256" key="12">
    <source>
        <dbReference type="SAM" id="MobiDB-lite"/>
    </source>
</evidence>
<dbReference type="InterPro" id="IPR014782">
    <property type="entry name" value="Peptidase_M1_dom"/>
</dbReference>
<dbReference type="Gene3D" id="2.60.40.1730">
    <property type="entry name" value="tricorn interacting facor f3 domain"/>
    <property type="match status" value="1"/>
</dbReference>
<proteinExistence type="inferred from homology"/>
<dbReference type="GO" id="GO:0008270">
    <property type="term" value="F:zinc ion binding"/>
    <property type="evidence" value="ECO:0007669"/>
    <property type="project" value="UniProtKB-UniRule"/>
</dbReference>
<comment type="similarity">
    <text evidence="1 11">Belongs to the peptidase M1 family.</text>
</comment>
<dbReference type="Gene3D" id="1.25.50.20">
    <property type="match status" value="1"/>
</dbReference>
<keyword evidence="6 9" id="KW-0862">Zinc</keyword>
<dbReference type="Pfam" id="PF11838">
    <property type="entry name" value="ERAP1_C"/>
    <property type="match status" value="1"/>
</dbReference>
<name>A0A4S8MVP0_DENBC</name>
<protein>
    <recommendedName>
        <fullName evidence="11">Aminopeptidase</fullName>
        <ecNumber evidence="11">3.4.11.-</ecNumber>
    </recommendedName>
</protein>
<evidence type="ECO:0000256" key="2">
    <source>
        <dbReference type="ARBA" id="ARBA00022438"/>
    </source>
</evidence>
<dbReference type="GO" id="GO:0043171">
    <property type="term" value="P:peptide catabolic process"/>
    <property type="evidence" value="ECO:0007669"/>
    <property type="project" value="TreeGrafter"/>
</dbReference>
<feature type="binding site" evidence="9">
    <location>
        <position position="337"/>
    </location>
    <ligand>
        <name>Zn(2+)</name>
        <dbReference type="ChEBI" id="CHEBI:29105"/>
        <note>catalytic</note>
    </ligand>
</feature>
<dbReference type="Pfam" id="PF01433">
    <property type="entry name" value="Peptidase_M1"/>
    <property type="match status" value="1"/>
</dbReference>
<evidence type="ECO:0000313" key="16">
    <source>
        <dbReference type="EMBL" id="THV07357.1"/>
    </source>
</evidence>
<evidence type="ECO:0000256" key="11">
    <source>
        <dbReference type="RuleBase" id="RU364040"/>
    </source>
</evidence>
<keyword evidence="4 9" id="KW-0479">Metal-binding</keyword>
<dbReference type="AlphaFoldDB" id="A0A4S8MVP0"/>
<keyword evidence="7 11" id="KW-0482">Metalloprotease</keyword>
<dbReference type="GO" id="GO:0006508">
    <property type="term" value="P:proteolysis"/>
    <property type="evidence" value="ECO:0007669"/>
    <property type="project" value="UniProtKB-KW"/>
</dbReference>
<evidence type="ECO:0000256" key="10">
    <source>
        <dbReference type="PIRSR" id="PIRSR634016-4"/>
    </source>
</evidence>
<comment type="cofactor">
    <cofactor evidence="9 11">
        <name>Zn(2+)</name>
        <dbReference type="ChEBI" id="CHEBI:29105"/>
    </cofactor>
    <text evidence="9 11">Binds 1 zinc ion per subunit.</text>
</comment>
<dbReference type="EC" id="3.4.11.-" evidence="11"/>
<feature type="region of interest" description="Disordered" evidence="12">
    <location>
        <begin position="1"/>
        <end position="21"/>
    </location>
</feature>
<gene>
    <name evidence="16" type="ORF">K435DRAFT_643798</name>
</gene>
<evidence type="ECO:0000256" key="1">
    <source>
        <dbReference type="ARBA" id="ARBA00010136"/>
    </source>
</evidence>
<dbReference type="OrthoDB" id="10031169at2759"/>
<evidence type="ECO:0000256" key="5">
    <source>
        <dbReference type="ARBA" id="ARBA00022801"/>
    </source>
</evidence>
<feature type="binding site" evidence="9">
    <location>
        <position position="360"/>
    </location>
    <ligand>
        <name>Zn(2+)</name>
        <dbReference type="ChEBI" id="CHEBI:29105"/>
        <note>catalytic</note>
    </ligand>
</feature>
<feature type="site" description="Transition state stabilizer" evidence="10">
    <location>
        <position position="417"/>
    </location>
</feature>
<evidence type="ECO:0000256" key="4">
    <source>
        <dbReference type="ARBA" id="ARBA00022723"/>
    </source>
</evidence>
<dbReference type="GO" id="GO:0042277">
    <property type="term" value="F:peptide binding"/>
    <property type="evidence" value="ECO:0007669"/>
    <property type="project" value="TreeGrafter"/>
</dbReference>
<evidence type="ECO:0000256" key="7">
    <source>
        <dbReference type="ARBA" id="ARBA00023049"/>
    </source>
</evidence>
<evidence type="ECO:0000256" key="8">
    <source>
        <dbReference type="PIRSR" id="PIRSR634016-1"/>
    </source>
</evidence>
<keyword evidence="2 11" id="KW-0031">Aminopeptidase</keyword>
<dbReference type="InterPro" id="IPR050344">
    <property type="entry name" value="Peptidase_M1_aminopeptidases"/>
</dbReference>
<evidence type="ECO:0000256" key="6">
    <source>
        <dbReference type="ARBA" id="ARBA00022833"/>
    </source>
</evidence>
<dbReference type="InterPro" id="IPR034016">
    <property type="entry name" value="M1_APN-typ"/>
</dbReference>
<dbReference type="PANTHER" id="PTHR11533:SF174">
    <property type="entry name" value="PUROMYCIN-SENSITIVE AMINOPEPTIDASE-RELATED"/>
    <property type="match status" value="1"/>
</dbReference>
<feature type="active site" description="Proton acceptor" evidence="8">
    <location>
        <position position="338"/>
    </location>
</feature>
<dbReference type="Pfam" id="PF17900">
    <property type="entry name" value="Peptidase_M1_N"/>
    <property type="match status" value="1"/>
</dbReference>
<feature type="domain" description="ERAP1-like C-terminal" evidence="14">
    <location>
        <begin position="554"/>
        <end position="873"/>
    </location>
</feature>
<dbReference type="InterPro" id="IPR027268">
    <property type="entry name" value="Peptidase_M4/M1_CTD_sf"/>
</dbReference>
<dbReference type="SUPFAM" id="SSF63737">
    <property type="entry name" value="Leukotriene A4 hydrolase N-terminal domain"/>
    <property type="match status" value="1"/>
</dbReference>
<dbReference type="FunFam" id="2.60.40.1730:FF:000002">
    <property type="entry name" value="Aminopeptidase"/>
    <property type="match status" value="1"/>
</dbReference>
<feature type="domain" description="Aminopeptidase N-like N-terminal" evidence="15">
    <location>
        <begin position="23"/>
        <end position="225"/>
    </location>
</feature>
<evidence type="ECO:0000259" key="14">
    <source>
        <dbReference type="Pfam" id="PF11838"/>
    </source>
</evidence>
<accession>A0A4S8MVP0</accession>
<dbReference type="InterPro" id="IPR024571">
    <property type="entry name" value="ERAP1-like_C_dom"/>
</dbReference>
<dbReference type="GO" id="GO:0070006">
    <property type="term" value="F:metalloaminopeptidase activity"/>
    <property type="evidence" value="ECO:0007669"/>
    <property type="project" value="TreeGrafter"/>
</dbReference>
<sequence length="897" mass="101209">MFASDTLTKPEPTNEYRLPTNVKPSHYDLTIQTDLDNSVFKGLVKIKLDVKEPTSTIVLNSSKLKLDKAYVRSDTLNEKLAPSDCSVNDKDKRVTFTFPAIFQSGTQLELEIAFNGTFDGSNVGYYRASYEMDGEKRYYTLTQFEPTNARCAFPCWDEPALKATFDVTLISKTDMVNISNSAVVLEKAFSPNDQDYLGLKEAFPTLNDKWKITKFHRTPKMSTYIVAFASGPFEYIESKVKLPISGMEVPLRVYATADIIHQAQFALDVKAQVLPLYEQLFDVPYPLPKLDTLVAADLDAGAMENWGLITGRTSELLLDPMKGDTIAKKSVIETQAHEVAHMWFGNMTTMEWWDYLYLNEGNAYVYTLFPEYKGNADFIVLQFEQALALDAKPSSHPIEVSCPNAESIGQIFDSLSYSKAASVLRMLSAYVGEDKFLKGVSLYLKDHMYGNTVTGDLWKGIGQATGLDIPRLMDNWVTKTGFPVVTITETSNSIKMRQDRFLETGIAEGKENETIWNIPLSILTVGSSGETTIDRDAILDTREKEFPLDTSKPFKINAGTNGVYRVLYTDERLSKIAAEIAKSDCRFSLEDKMGLINDAMALSQAALMKLSTALTLIDAMRHEEECKHLSSDTLLPSLSEIASVWRDHTEIKNLLNEFRRSLFSPIVKKLGYTYSTEDSADTNQLRTSAIGVCAVAEDTTIVNELRSRFEHYMKSGDDSKIPADLQRIIYATAVKHGGRDEFHAVKAISDKPPTPTAKISAMLALGYTQDDSLLRETLNIMLNEARDQDVIYFFLGLAVHHHSNALLIDTFKEKYDQIYARFAESFVMYRLVEFTFKNLSTDENLRETVAFFKNKDVSRYSMALDQTLDGIQARIAYRKHSSLDILVWLREWKQKNL</sequence>
<reference evidence="16 17" key="1">
    <citation type="journal article" date="2019" name="Nat. Ecol. Evol.">
        <title>Megaphylogeny resolves global patterns of mushroom evolution.</title>
        <authorList>
            <person name="Varga T."/>
            <person name="Krizsan K."/>
            <person name="Foldi C."/>
            <person name="Dima B."/>
            <person name="Sanchez-Garcia M."/>
            <person name="Sanchez-Ramirez S."/>
            <person name="Szollosi G.J."/>
            <person name="Szarkandi J.G."/>
            <person name="Papp V."/>
            <person name="Albert L."/>
            <person name="Andreopoulos W."/>
            <person name="Angelini C."/>
            <person name="Antonin V."/>
            <person name="Barry K.W."/>
            <person name="Bougher N.L."/>
            <person name="Buchanan P."/>
            <person name="Buyck B."/>
            <person name="Bense V."/>
            <person name="Catcheside P."/>
            <person name="Chovatia M."/>
            <person name="Cooper J."/>
            <person name="Damon W."/>
            <person name="Desjardin D."/>
            <person name="Finy P."/>
            <person name="Geml J."/>
            <person name="Haridas S."/>
            <person name="Hughes K."/>
            <person name="Justo A."/>
            <person name="Karasinski D."/>
            <person name="Kautmanova I."/>
            <person name="Kiss B."/>
            <person name="Kocsube S."/>
            <person name="Kotiranta H."/>
            <person name="LaButti K.M."/>
            <person name="Lechner B.E."/>
            <person name="Liimatainen K."/>
            <person name="Lipzen A."/>
            <person name="Lukacs Z."/>
            <person name="Mihaltcheva S."/>
            <person name="Morgado L.N."/>
            <person name="Niskanen T."/>
            <person name="Noordeloos M.E."/>
            <person name="Ohm R.A."/>
            <person name="Ortiz-Santana B."/>
            <person name="Ovrebo C."/>
            <person name="Racz N."/>
            <person name="Riley R."/>
            <person name="Savchenko A."/>
            <person name="Shiryaev A."/>
            <person name="Soop K."/>
            <person name="Spirin V."/>
            <person name="Szebenyi C."/>
            <person name="Tomsovsky M."/>
            <person name="Tulloss R.E."/>
            <person name="Uehling J."/>
            <person name="Grigoriev I.V."/>
            <person name="Vagvolgyi C."/>
            <person name="Papp T."/>
            <person name="Martin F.M."/>
            <person name="Miettinen O."/>
            <person name="Hibbett D.S."/>
            <person name="Nagy L.G."/>
        </authorList>
    </citation>
    <scope>NUCLEOTIDE SEQUENCE [LARGE SCALE GENOMIC DNA]</scope>
    <source>
        <strain evidence="16 17">CBS 962.96</strain>
    </source>
</reference>
<dbReference type="GO" id="GO:0005737">
    <property type="term" value="C:cytoplasm"/>
    <property type="evidence" value="ECO:0007669"/>
    <property type="project" value="TreeGrafter"/>
</dbReference>
<evidence type="ECO:0000256" key="3">
    <source>
        <dbReference type="ARBA" id="ARBA00022670"/>
    </source>
</evidence>
<evidence type="ECO:0000259" key="15">
    <source>
        <dbReference type="Pfam" id="PF17900"/>
    </source>
</evidence>
<dbReference type="Proteomes" id="UP000297245">
    <property type="component" value="Unassembled WGS sequence"/>
</dbReference>
<dbReference type="Gene3D" id="1.10.390.10">
    <property type="entry name" value="Neutral Protease Domain 2"/>
    <property type="match status" value="1"/>
</dbReference>
<evidence type="ECO:0000313" key="17">
    <source>
        <dbReference type="Proteomes" id="UP000297245"/>
    </source>
</evidence>
<dbReference type="FunFam" id="1.10.390.10:FF:000006">
    <property type="entry name" value="Puromycin-sensitive aminopeptidase"/>
    <property type="match status" value="1"/>
</dbReference>
<dbReference type="PRINTS" id="PR00756">
    <property type="entry name" value="ALADIPTASE"/>
</dbReference>
<keyword evidence="17" id="KW-1185">Reference proteome</keyword>
<dbReference type="InterPro" id="IPR001930">
    <property type="entry name" value="Peptidase_M1"/>
</dbReference>
<dbReference type="InterPro" id="IPR042097">
    <property type="entry name" value="Aminopeptidase_N-like_N_sf"/>
</dbReference>
<dbReference type="EMBL" id="ML179038">
    <property type="protein sequence ID" value="THV07357.1"/>
    <property type="molecule type" value="Genomic_DNA"/>
</dbReference>
<dbReference type="GO" id="GO:0005615">
    <property type="term" value="C:extracellular space"/>
    <property type="evidence" value="ECO:0007669"/>
    <property type="project" value="TreeGrafter"/>
</dbReference>
<dbReference type="GO" id="GO:0016020">
    <property type="term" value="C:membrane"/>
    <property type="evidence" value="ECO:0007669"/>
    <property type="project" value="TreeGrafter"/>
</dbReference>
<dbReference type="SUPFAM" id="SSF55486">
    <property type="entry name" value="Metalloproteases ('zincins'), catalytic domain"/>
    <property type="match status" value="1"/>
</dbReference>
<organism evidence="16 17">
    <name type="scientific">Dendrothele bispora (strain CBS 962.96)</name>
    <dbReference type="NCBI Taxonomy" id="1314807"/>
    <lineage>
        <taxon>Eukaryota</taxon>
        <taxon>Fungi</taxon>
        <taxon>Dikarya</taxon>
        <taxon>Basidiomycota</taxon>
        <taxon>Agaricomycotina</taxon>
        <taxon>Agaricomycetes</taxon>
        <taxon>Agaricomycetidae</taxon>
        <taxon>Agaricales</taxon>
        <taxon>Agaricales incertae sedis</taxon>
        <taxon>Dendrothele</taxon>
    </lineage>
</organism>
<evidence type="ECO:0000259" key="13">
    <source>
        <dbReference type="Pfam" id="PF01433"/>
    </source>
</evidence>
<evidence type="ECO:0000256" key="9">
    <source>
        <dbReference type="PIRSR" id="PIRSR634016-3"/>
    </source>
</evidence>
<feature type="domain" description="Peptidase M1 membrane alanine aminopeptidase" evidence="13">
    <location>
        <begin position="265"/>
        <end position="476"/>
    </location>
</feature>
<dbReference type="CDD" id="cd09601">
    <property type="entry name" value="M1_APN-Q_like"/>
    <property type="match status" value="1"/>
</dbReference>
<dbReference type="Gene3D" id="2.60.40.1910">
    <property type="match status" value="1"/>
</dbReference>
<dbReference type="PANTHER" id="PTHR11533">
    <property type="entry name" value="PROTEASE M1 ZINC METALLOPROTEASE"/>
    <property type="match status" value="1"/>
</dbReference>
<keyword evidence="5 11" id="KW-0378">Hydrolase</keyword>
<feature type="binding site" evidence="9">
    <location>
        <position position="341"/>
    </location>
    <ligand>
        <name>Zn(2+)</name>
        <dbReference type="ChEBI" id="CHEBI:29105"/>
        <note>catalytic</note>
    </ligand>
</feature>
<dbReference type="InterPro" id="IPR045357">
    <property type="entry name" value="Aminopeptidase_N-like_N"/>
</dbReference>